<evidence type="ECO:0000259" key="3">
    <source>
        <dbReference type="Pfam" id="PF02826"/>
    </source>
</evidence>
<organism evidence="4 5">
    <name type="scientific">Arsukibacterium tuosuense</name>
    <dbReference type="NCBI Taxonomy" id="1323745"/>
    <lineage>
        <taxon>Bacteria</taxon>
        <taxon>Pseudomonadati</taxon>
        <taxon>Pseudomonadota</taxon>
        <taxon>Gammaproteobacteria</taxon>
        <taxon>Chromatiales</taxon>
        <taxon>Chromatiaceae</taxon>
        <taxon>Arsukibacterium</taxon>
    </lineage>
</organism>
<dbReference type="PANTHER" id="PTHR43333:SF1">
    <property type="entry name" value="D-ISOMER SPECIFIC 2-HYDROXYACID DEHYDROGENASE NAD-BINDING DOMAIN-CONTAINING PROTEIN"/>
    <property type="match status" value="1"/>
</dbReference>
<dbReference type="SUPFAM" id="SSF51735">
    <property type="entry name" value="NAD(P)-binding Rossmann-fold domains"/>
    <property type="match status" value="1"/>
</dbReference>
<gene>
    <name evidence="4" type="ORF">SAMN06297280_2690</name>
</gene>
<accession>A0A285J426</accession>
<protein>
    <submittedName>
        <fullName evidence="4">Glyoxylate/hydroxypyruvate reductase A</fullName>
    </submittedName>
</protein>
<evidence type="ECO:0000256" key="1">
    <source>
        <dbReference type="ARBA" id="ARBA00023002"/>
    </source>
</evidence>
<dbReference type="GO" id="GO:0016616">
    <property type="term" value="F:oxidoreductase activity, acting on the CH-OH group of donors, NAD or NADP as acceptor"/>
    <property type="evidence" value="ECO:0007669"/>
    <property type="project" value="UniProtKB-ARBA"/>
</dbReference>
<dbReference type="GO" id="GO:0051287">
    <property type="term" value="F:NAD binding"/>
    <property type="evidence" value="ECO:0007669"/>
    <property type="project" value="InterPro"/>
</dbReference>
<dbReference type="InterPro" id="IPR006140">
    <property type="entry name" value="D-isomer_DH_NAD-bd"/>
</dbReference>
<dbReference type="AlphaFoldDB" id="A0A285J426"/>
<dbReference type="PROSITE" id="PS00671">
    <property type="entry name" value="D_2_HYDROXYACID_DH_3"/>
    <property type="match status" value="1"/>
</dbReference>
<evidence type="ECO:0000313" key="4">
    <source>
        <dbReference type="EMBL" id="SNY54607.1"/>
    </source>
</evidence>
<keyword evidence="4" id="KW-0670">Pyruvate</keyword>
<dbReference type="EMBL" id="OBEB01000005">
    <property type="protein sequence ID" value="SNY54607.1"/>
    <property type="molecule type" value="Genomic_DNA"/>
</dbReference>
<dbReference type="PANTHER" id="PTHR43333">
    <property type="entry name" value="2-HACID_DH_C DOMAIN-CONTAINING PROTEIN"/>
    <property type="match status" value="1"/>
</dbReference>
<dbReference type="RefSeq" id="WP_097111899.1">
    <property type="nucleotide sequence ID" value="NZ_OBEB01000005.1"/>
</dbReference>
<evidence type="ECO:0000313" key="5">
    <source>
        <dbReference type="Proteomes" id="UP000219353"/>
    </source>
</evidence>
<dbReference type="OrthoDB" id="9787219at2"/>
<keyword evidence="2" id="KW-0520">NAD</keyword>
<dbReference type="Pfam" id="PF02826">
    <property type="entry name" value="2-Hacid_dh_C"/>
    <property type="match status" value="1"/>
</dbReference>
<sequence length="306" mass="33213">MSIALIIPDRKLDDLQQRLQQALPETRIEIWPELEDPAEVEFAVVWKQPPGCLNGLVNLKAIQCFGAGVDSILADPTLPELPISRIVDPALTDAMVGYLDGIVSYYRLQLDVFSRQQQQSVWRPKSPRKLNHITVLGLGELGGAVADHFCQAGYQVSGWARSGKSLKNIQSFAGAEQLHHAVAAADVVICLLPLTSVTENLLNQAFFQALKPGAIFINVARGAIVDETALLAALDHGPLVAACLDVFRQEPLPSASPLWQHPALLITPHVSAVTNVSTVVSQIADNYRRAQQGSSLLNPVDLVRGY</sequence>
<dbReference type="CDD" id="cd12164">
    <property type="entry name" value="GDH_like_2"/>
    <property type="match status" value="1"/>
</dbReference>
<proteinExistence type="predicted"/>
<reference evidence="5" key="1">
    <citation type="submission" date="2017-09" db="EMBL/GenBank/DDBJ databases">
        <authorList>
            <person name="Varghese N."/>
            <person name="Submissions S."/>
        </authorList>
    </citation>
    <scope>NUCLEOTIDE SEQUENCE [LARGE SCALE GENOMIC DNA]</scope>
    <source>
        <strain evidence="5">CGMCC 1.12461</strain>
    </source>
</reference>
<name>A0A285J426_9GAMM</name>
<keyword evidence="5" id="KW-1185">Reference proteome</keyword>
<keyword evidence="1" id="KW-0560">Oxidoreductase</keyword>
<dbReference type="InterPro" id="IPR036291">
    <property type="entry name" value="NAD(P)-bd_dom_sf"/>
</dbReference>
<dbReference type="Gene3D" id="3.40.50.720">
    <property type="entry name" value="NAD(P)-binding Rossmann-like Domain"/>
    <property type="match status" value="2"/>
</dbReference>
<dbReference type="Proteomes" id="UP000219353">
    <property type="component" value="Unassembled WGS sequence"/>
</dbReference>
<evidence type="ECO:0000256" key="2">
    <source>
        <dbReference type="ARBA" id="ARBA00023027"/>
    </source>
</evidence>
<feature type="domain" description="D-isomer specific 2-hydroxyacid dehydrogenase NAD-binding" evidence="3">
    <location>
        <begin position="113"/>
        <end position="271"/>
    </location>
</feature>
<dbReference type="InterPro" id="IPR029753">
    <property type="entry name" value="D-isomer_DH_CS"/>
</dbReference>